<dbReference type="PRINTS" id="PR00722">
    <property type="entry name" value="CHYMOTRYPSIN"/>
</dbReference>
<organism evidence="11 12">
    <name type="scientific">Drosophila willistoni</name>
    <name type="common">Fruit fly</name>
    <dbReference type="NCBI Taxonomy" id="7260"/>
    <lineage>
        <taxon>Eukaryota</taxon>
        <taxon>Metazoa</taxon>
        <taxon>Ecdysozoa</taxon>
        <taxon>Arthropoda</taxon>
        <taxon>Hexapoda</taxon>
        <taxon>Insecta</taxon>
        <taxon>Pterygota</taxon>
        <taxon>Neoptera</taxon>
        <taxon>Endopterygota</taxon>
        <taxon>Diptera</taxon>
        <taxon>Brachycera</taxon>
        <taxon>Muscomorpha</taxon>
        <taxon>Ephydroidea</taxon>
        <taxon>Drosophilidae</taxon>
        <taxon>Drosophila</taxon>
        <taxon>Sophophora</taxon>
    </lineage>
</organism>
<dbReference type="InterPro" id="IPR043504">
    <property type="entry name" value="Peptidase_S1_PA_chymotrypsin"/>
</dbReference>
<comment type="similarity">
    <text evidence="7">Belongs to the peptidase S1 family. CLIP subfamily.</text>
</comment>
<dbReference type="FunFam" id="2.40.10.10:FF:000073">
    <property type="entry name" value="Trypsin alpha"/>
    <property type="match status" value="1"/>
</dbReference>
<dbReference type="InterPro" id="IPR033116">
    <property type="entry name" value="TRYPSIN_SER"/>
</dbReference>
<dbReference type="OMA" id="VIVHEEW"/>
<evidence type="ECO:0000259" key="10">
    <source>
        <dbReference type="PROSITE" id="PS50240"/>
    </source>
</evidence>
<dbReference type="HOGENOM" id="CLU_006842_7_6_1"/>
<feature type="chain" id="PRO_5002814697" description="Peptidase S1 domain-containing protein" evidence="9">
    <location>
        <begin position="20"/>
        <end position="297"/>
    </location>
</feature>
<feature type="domain" description="Peptidase S1" evidence="10">
    <location>
        <begin position="54"/>
        <end position="291"/>
    </location>
</feature>
<keyword evidence="4 8" id="KW-0720">Serine protease</keyword>
<reference evidence="11 12" key="1">
    <citation type="journal article" date="2007" name="Nature">
        <title>Evolution of genes and genomes on the Drosophila phylogeny.</title>
        <authorList>
            <consortium name="Drosophila 12 Genomes Consortium"/>
            <person name="Clark A.G."/>
            <person name="Eisen M.B."/>
            <person name="Smith D.R."/>
            <person name="Bergman C.M."/>
            <person name="Oliver B."/>
            <person name="Markow T.A."/>
            <person name="Kaufman T.C."/>
            <person name="Kellis M."/>
            <person name="Gelbart W."/>
            <person name="Iyer V.N."/>
            <person name="Pollard D.A."/>
            <person name="Sackton T.B."/>
            <person name="Larracuente A.M."/>
            <person name="Singh N.D."/>
            <person name="Abad J.P."/>
            <person name="Abt D.N."/>
            <person name="Adryan B."/>
            <person name="Aguade M."/>
            <person name="Akashi H."/>
            <person name="Anderson W.W."/>
            <person name="Aquadro C.F."/>
            <person name="Ardell D.H."/>
            <person name="Arguello R."/>
            <person name="Artieri C.G."/>
            <person name="Barbash D.A."/>
            <person name="Barker D."/>
            <person name="Barsanti P."/>
            <person name="Batterham P."/>
            <person name="Batzoglou S."/>
            <person name="Begun D."/>
            <person name="Bhutkar A."/>
            <person name="Blanco E."/>
            <person name="Bosak S.A."/>
            <person name="Bradley R.K."/>
            <person name="Brand A.D."/>
            <person name="Brent M.R."/>
            <person name="Brooks A.N."/>
            <person name="Brown R.H."/>
            <person name="Butlin R.K."/>
            <person name="Caggese C."/>
            <person name="Calvi B.R."/>
            <person name="Bernardo de Carvalho A."/>
            <person name="Caspi A."/>
            <person name="Castrezana S."/>
            <person name="Celniker S.E."/>
            <person name="Chang J.L."/>
            <person name="Chapple C."/>
            <person name="Chatterji S."/>
            <person name="Chinwalla A."/>
            <person name="Civetta A."/>
            <person name="Clifton S.W."/>
            <person name="Comeron J.M."/>
            <person name="Costello J.C."/>
            <person name="Coyne J.A."/>
            <person name="Daub J."/>
            <person name="David R.G."/>
            <person name="Delcher A.L."/>
            <person name="Delehaunty K."/>
            <person name="Do C.B."/>
            <person name="Ebling H."/>
            <person name="Edwards K."/>
            <person name="Eickbush T."/>
            <person name="Evans J.D."/>
            <person name="Filipski A."/>
            <person name="Findeiss S."/>
            <person name="Freyhult E."/>
            <person name="Fulton L."/>
            <person name="Fulton R."/>
            <person name="Garcia A.C."/>
            <person name="Gardiner A."/>
            <person name="Garfield D.A."/>
            <person name="Garvin B.E."/>
            <person name="Gibson G."/>
            <person name="Gilbert D."/>
            <person name="Gnerre S."/>
            <person name="Godfrey J."/>
            <person name="Good R."/>
            <person name="Gotea V."/>
            <person name="Gravely B."/>
            <person name="Greenberg A.J."/>
            <person name="Griffiths-Jones S."/>
            <person name="Gross S."/>
            <person name="Guigo R."/>
            <person name="Gustafson E.A."/>
            <person name="Haerty W."/>
            <person name="Hahn M.W."/>
            <person name="Halligan D.L."/>
            <person name="Halpern A.L."/>
            <person name="Halter G.M."/>
            <person name="Han M.V."/>
            <person name="Heger A."/>
            <person name="Hillier L."/>
            <person name="Hinrichs A.S."/>
            <person name="Holmes I."/>
            <person name="Hoskins R.A."/>
            <person name="Hubisz M.J."/>
            <person name="Hultmark D."/>
            <person name="Huntley M.A."/>
            <person name="Jaffe D.B."/>
            <person name="Jagadeeshan S."/>
            <person name="Jeck W.R."/>
            <person name="Johnson J."/>
            <person name="Jones C.D."/>
            <person name="Jordan W.C."/>
            <person name="Karpen G.H."/>
            <person name="Kataoka E."/>
            <person name="Keightley P.D."/>
            <person name="Kheradpour P."/>
            <person name="Kirkness E.F."/>
            <person name="Koerich L.B."/>
            <person name="Kristiansen K."/>
            <person name="Kudrna D."/>
            <person name="Kulathinal R.J."/>
            <person name="Kumar S."/>
            <person name="Kwok R."/>
            <person name="Lander E."/>
            <person name="Langley C.H."/>
            <person name="Lapoint R."/>
            <person name="Lazzaro B.P."/>
            <person name="Lee S.J."/>
            <person name="Levesque L."/>
            <person name="Li R."/>
            <person name="Lin C.F."/>
            <person name="Lin M.F."/>
            <person name="Lindblad-Toh K."/>
            <person name="Llopart A."/>
            <person name="Long M."/>
            <person name="Low L."/>
            <person name="Lozovsky E."/>
            <person name="Lu J."/>
            <person name="Luo M."/>
            <person name="Machado C.A."/>
            <person name="Makalowski W."/>
            <person name="Marzo M."/>
            <person name="Matsuda M."/>
            <person name="Matzkin L."/>
            <person name="McAllister B."/>
            <person name="McBride C.S."/>
            <person name="McKernan B."/>
            <person name="McKernan K."/>
            <person name="Mendez-Lago M."/>
            <person name="Minx P."/>
            <person name="Mollenhauer M.U."/>
            <person name="Montooth K."/>
            <person name="Mount S.M."/>
            <person name="Mu X."/>
            <person name="Myers E."/>
            <person name="Negre B."/>
            <person name="Newfeld S."/>
            <person name="Nielsen R."/>
            <person name="Noor M.A."/>
            <person name="O'Grady P."/>
            <person name="Pachter L."/>
            <person name="Papaceit M."/>
            <person name="Parisi M.J."/>
            <person name="Parisi M."/>
            <person name="Parts L."/>
            <person name="Pedersen J.S."/>
            <person name="Pesole G."/>
            <person name="Phillippy A.M."/>
            <person name="Ponting C.P."/>
            <person name="Pop M."/>
            <person name="Porcelli D."/>
            <person name="Powell J.R."/>
            <person name="Prohaska S."/>
            <person name="Pruitt K."/>
            <person name="Puig M."/>
            <person name="Quesneville H."/>
            <person name="Ram K.R."/>
            <person name="Rand D."/>
            <person name="Rasmussen M.D."/>
            <person name="Reed L.K."/>
            <person name="Reenan R."/>
            <person name="Reily A."/>
            <person name="Remington K.A."/>
            <person name="Rieger T.T."/>
            <person name="Ritchie M.G."/>
            <person name="Robin C."/>
            <person name="Rogers Y.H."/>
            <person name="Rohde C."/>
            <person name="Rozas J."/>
            <person name="Rubenfield M.J."/>
            <person name="Ruiz A."/>
            <person name="Russo S."/>
            <person name="Salzberg S.L."/>
            <person name="Sanchez-Gracia A."/>
            <person name="Saranga D.J."/>
            <person name="Sato H."/>
            <person name="Schaeffer S.W."/>
            <person name="Schatz M.C."/>
            <person name="Schlenke T."/>
            <person name="Schwartz R."/>
            <person name="Segarra C."/>
            <person name="Singh R.S."/>
            <person name="Sirot L."/>
            <person name="Sirota M."/>
            <person name="Sisneros N.B."/>
            <person name="Smith C.D."/>
            <person name="Smith T.F."/>
            <person name="Spieth J."/>
            <person name="Stage D.E."/>
            <person name="Stark A."/>
            <person name="Stephan W."/>
            <person name="Strausberg R.L."/>
            <person name="Strempel S."/>
            <person name="Sturgill D."/>
            <person name="Sutton G."/>
            <person name="Sutton G.G."/>
            <person name="Tao W."/>
            <person name="Teichmann S."/>
            <person name="Tobari Y.N."/>
            <person name="Tomimura Y."/>
            <person name="Tsolas J.M."/>
            <person name="Valente V.L."/>
            <person name="Venter E."/>
            <person name="Venter J.C."/>
            <person name="Vicario S."/>
            <person name="Vieira F.G."/>
            <person name="Vilella A.J."/>
            <person name="Villasante A."/>
            <person name="Walenz B."/>
            <person name="Wang J."/>
            <person name="Wasserman M."/>
            <person name="Watts T."/>
            <person name="Wilson D."/>
            <person name="Wilson R.K."/>
            <person name="Wing R.A."/>
            <person name="Wolfner M.F."/>
            <person name="Wong A."/>
            <person name="Wong G.K."/>
            <person name="Wu C.I."/>
            <person name="Wu G."/>
            <person name="Yamamoto D."/>
            <person name="Yang H.P."/>
            <person name="Yang S.P."/>
            <person name="Yorke J.A."/>
            <person name="Yoshida K."/>
            <person name="Zdobnov E."/>
            <person name="Zhang P."/>
            <person name="Zhang Y."/>
            <person name="Zimin A.V."/>
            <person name="Baldwin J."/>
            <person name="Abdouelleil A."/>
            <person name="Abdulkadir J."/>
            <person name="Abebe A."/>
            <person name="Abera B."/>
            <person name="Abreu J."/>
            <person name="Acer S.C."/>
            <person name="Aftuck L."/>
            <person name="Alexander A."/>
            <person name="An P."/>
            <person name="Anderson E."/>
            <person name="Anderson S."/>
            <person name="Arachi H."/>
            <person name="Azer M."/>
            <person name="Bachantsang P."/>
            <person name="Barry A."/>
            <person name="Bayul T."/>
            <person name="Berlin A."/>
            <person name="Bessette D."/>
            <person name="Bloom T."/>
            <person name="Blye J."/>
            <person name="Boguslavskiy L."/>
            <person name="Bonnet C."/>
            <person name="Boukhgalter B."/>
            <person name="Bourzgui I."/>
            <person name="Brown A."/>
            <person name="Cahill P."/>
            <person name="Channer S."/>
            <person name="Cheshatsang Y."/>
            <person name="Chuda L."/>
            <person name="Citroen M."/>
            <person name="Collymore A."/>
            <person name="Cooke P."/>
            <person name="Costello M."/>
            <person name="D'Aco K."/>
            <person name="Daza R."/>
            <person name="De Haan G."/>
            <person name="DeGray S."/>
            <person name="DeMaso C."/>
            <person name="Dhargay N."/>
            <person name="Dooley K."/>
            <person name="Dooley E."/>
            <person name="Doricent M."/>
            <person name="Dorje P."/>
            <person name="Dorjee K."/>
            <person name="Dupes A."/>
            <person name="Elong R."/>
            <person name="Falk J."/>
            <person name="Farina A."/>
            <person name="Faro S."/>
            <person name="Ferguson D."/>
            <person name="Fisher S."/>
            <person name="Foley C.D."/>
            <person name="Franke A."/>
            <person name="Friedrich D."/>
            <person name="Gadbois L."/>
            <person name="Gearin G."/>
            <person name="Gearin C.R."/>
            <person name="Giannoukos G."/>
            <person name="Goode T."/>
            <person name="Graham J."/>
            <person name="Grandbois E."/>
            <person name="Grewal S."/>
            <person name="Gyaltsen K."/>
            <person name="Hafez N."/>
            <person name="Hagos B."/>
            <person name="Hall J."/>
            <person name="Henson C."/>
            <person name="Hollinger A."/>
            <person name="Honan T."/>
            <person name="Huard M.D."/>
            <person name="Hughes L."/>
            <person name="Hurhula B."/>
            <person name="Husby M.E."/>
            <person name="Kamat A."/>
            <person name="Kanga B."/>
            <person name="Kashin S."/>
            <person name="Khazanovich D."/>
            <person name="Kisner P."/>
            <person name="Lance K."/>
            <person name="Lara M."/>
            <person name="Lee W."/>
            <person name="Lennon N."/>
            <person name="Letendre F."/>
            <person name="LeVine R."/>
            <person name="Lipovsky A."/>
            <person name="Liu X."/>
            <person name="Liu J."/>
            <person name="Liu S."/>
            <person name="Lokyitsang T."/>
            <person name="Lokyitsang Y."/>
            <person name="Lubonja R."/>
            <person name="Lui A."/>
            <person name="MacDonald P."/>
            <person name="Magnisalis V."/>
            <person name="Maru K."/>
            <person name="Matthews C."/>
            <person name="McCusker W."/>
            <person name="McDonough S."/>
            <person name="Mehta T."/>
            <person name="Meldrim J."/>
            <person name="Meneus L."/>
            <person name="Mihai O."/>
            <person name="Mihalev A."/>
            <person name="Mihova T."/>
            <person name="Mittelman R."/>
            <person name="Mlenga V."/>
            <person name="Montmayeur A."/>
            <person name="Mulrain L."/>
            <person name="Navidi A."/>
            <person name="Naylor J."/>
            <person name="Negash T."/>
            <person name="Nguyen T."/>
            <person name="Nguyen N."/>
            <person name="Nicol R."/>
            <person name="Norbu C."/>
            <person name="Norbu N."/>
            <person name="Novod N."/>
            <person name="O'Neill B."/>
            <person name="Osman S."/>
            <person name="Markiewicz E."/>
            <person name="Oyono O.L."/>
            <person name="Patti C."/>
            <person name="Phunkhang P."/>
            <person name="Pierre F."/>
            <person name="Priest M."/>
            <person name="Raghuraman S."/>
            <person name="Rege F."/>
            <person name="Reyes R."/>
            <person name="Rise C."/>
            <person name="Rogov P."/>
            <person name="Ross K."/>
            <person name="Ryan E."/>
            <person name="Settipalli S."/>
            <person name="Shea T."/>
            <person name="Sherpa N."/>
            <person name="Shi L."/>
            <person name="Shih D."/>
            <person name="Sparrow T."/>
            <person name="Spaulding J."/>
            <person name="Stalker J."/>
            <person name="Stange-Thomann N."/>
            <person name="Stavropoulos S."/>
            <person name="Stone C."/>
            <person name="Strader C."/>
            <person name="Tesfaye S."/>
            <person name="Thomson T."/>
            <person name="Thoulutsang Y."/>
            <person name="Thoulutsang D."/>
            <person name="Topham K."/>
            <person name="Topping I."/>
            <person name="Tsamla T."/>
            <person name="Vassiliev H."/>
            <person name="Vo A."/>
            <person name="Wangchuk T."/>
            <person name="Wangdi T."/>
            <person name="Weiand M."/>
            <person name="Wilkinson J."/>
            <person name="Wilson A."/>
            <person name="Yadav S."/>
            <person name="Young G."/>
            <person name="Yu Q."/>
            <person name="Zembek L."/>
            <person name="Zhong D."/>
            <person name="Zimmer A."/>
            <person name="Zwirko Z."/>
            <person name="Jaffe D.B."/>
            <person name="Alvarez P."/>
            <person name="Brockman W."/>
            <person name="Butler J."/>
            <person name="Chin C."/>
            <person name="Gnerre S."/>
            <person name="Grabherr M."/>
            <person name="Kleber M."/>
            <person name="Mauceli E."/>
            <person name="MacCallum I."/>
        </authorList>
    </citation>
    <scope>NUCLEOTIDE SEQUENCE [LARGE SCALE GENOMIC DNA]</scope>
    <source>
        <strain evidence="12">Tucson 14030-0811.24</strain>
    </source>
</reference>
<keyword evidence="5" id="KW-0865">Zymogen</keyword>
<evidence type="ECO:0000256" key="6">
    <source>
        <dbReference type="ARBA" id="ARBA00023157"/>
    </source>
</evidence>
<name>B4MLM3_DROWI</name>
<dbReference type="GO" id="GO:0004252">
    <property type="term" value="F:serine-type endopeptidase activity"/>
    <property type="evidence" value="ECO:0007669"/>
    <property type="project" value="InterPro"/>
</dbReference>
<dbReference type="KEGG" id="dwi:6639582"/>
<keyword evidence="1 8" id="KW-0645">Protease</keyword>
<keyword evidence="3 8" id="KW-0378">Hydrolase</keyword>
<evidence type="ECO:0000256" key="1">
    <source>
        <dbReference type="ARBA" id="ARBA00022670"/>
    </source>
</evidence>
<dbReference type="GO" id="GO:0006508">
    <property type="term" value="P:proteolysis"/>
    <property type="evidence" value="ECO:0007669"/>
    <property type="project" value="UniProtKB-KW"/>
</dbReference>
<feature type="signal peptide" evidence="9">
    <location>
        <begin position="1"/>
        <end position="19"/>
    </location>
</feature>
<protein>
    <recommendedName>
        <fullName evidence="10">Peptidase S1 domain-containing protein</fullName>
    </recommendedName>
</protein>
<evidence type="ECO:0000256" key="5">
    <source>
        <dbReference type="ARBA" id="ARBA00023145"/>
    </source>
</evidence>
<dbReference type="FunFam" id="2.40.10.10:FF:000025">
    <property type="entry name" value="serine proteases 1/2"/>
    <property type="match status" value="1"/>
</dbReference>
<dbReference type="SMR" id="B4MLM3"/>
<dbReference type="AlphaFoldDB" id="B4MLM3"/>
<dbReference type="PROSITE" id="PS50240">
    <property type="entry name" value="TRYPSIN_DOM"/>
    <property type="match status" value="1"/>
</dbReference>
<keyword evidence="2 9" id="KW-0732">Signal</keyword>
<dbReference type="PROSITE" id="PS00134">
    <property type="entry name" value="TRYPSIN_HIS"/>
    <property type="match status" value="1"/>
</dbReference>
<evidence type="ECO:0000256" key="9">
    <source>
        <dbReference type="SAM" id="SignalP"/>
    </source>
</evidence>
<dbReference type="Gene3D" id="2.40.10.10">
    <property type="entry name" value="Trypsin-like serine proteases"/>
    <property type="match status" value="2"/>
</dbReference>
<dbReference type="PROSITE" id="PS00135">
    <property type="entry name" value="TRYPSIN_SER"/>
    <property type="match status" value="1"/>
</dbReference>
<proteinExistence type="inferred from homology"/>
<dbReference type="FunCoup" id="B4MLM3">
    <property type="interactions" value="2"/>
</dbReference>
<dbReference type="InParanoid" id="B4MLM3"/>
<evidence type="ECO:0000256" key="3">
    <source>
        <dbReference type="ARBA" id="ARBA00022801"/>
    </source>
</evidence>
<dbReference type="SUPFAM" id="SSF50494">
    <property type="entry name" value="Trypsin-like serine proteases"/>
    <property type="match status" value="1"/>
</dbReference>
<dbReference type="Proteomes" id="UP000007798">
    <property type="component" value="Unassembled WGS sequence"/>
</dbReference>
<dbReference type="EMBL" id="CH963847">
    <property type="protein sequence ID" value="EDW72949.1"/>
    <property type="molecule type" value="Genomic_DNA"/>
</dbReference>
<dbReference type="InterPro" id="IPR051487">
    <property type="entry name" value="Ser/Thr_Proteases_Immune/Dev"/>
</dbReference>
<dbReference type="InterPro" id="IPR009003">
    <property type="entry name" value="Peptidase_S1_PA"/>
</dbReference>
<evidence type="ECO:0000313" key="12">
    <source>
        <dbReference type="Proteomes" id="UP000007798"/>
    </source>
</evidence>
<dbReference type="CDD" id="cd00190">
    <property type="entry name" value="Tryp_SPc"/>
    <property type="match status" value="1"/>
</dbReference>
<dbReference type="InterPro" id="IPR018114">
    <property type="entry name" value="TRYPSIN_HIS"/>
</dbReference>
<evidence type="ECO:0000313" key="11">
    <source>
        <dbReference type="EMBL" id="EDW72949.1"/>
    </source>
</evidence>
<dbReference type="SMART" id="SM00020">
    <property type="entry name" value="Tryp_SPc"/>
    <property type="match status" value="1"/>
</dbReference>
<gene>
    <name evidence="11" type="primary">Dwil\GK17275</name>
    <name evidence="11" type="ORF">Dwil_GK17275</name>
</gene>
<evidence type="ECO:0000256" key="7">
    <source>
        <dbReference type="ARBA" id="ARBA00024195"/>
    </source>
</evidence>
<sequence>MKLACTTVLLLVVAALGHAAQSSRPVDWSSVKNLNIETNAAPTNKQHMPPSGRITNGVIAERNQFPYQVGLMLYVDGGAAWCGGTLISNRWVITAAHCTDSLTTGVDVYLGAWDRTDKKEEGQQVIFVETKNVIVHENWIAETITNDISLIKLPVPIQFNEHIQPANLPVKSNSYETYNGQSAIASGWGKISDEATGATDLLRWAEVPIISNTGCTPWFFGMIGSTNICIKTTGGTSTCNGDSGGPLVLNDGSNTLIGATSFGIALGCEVGWPGVFTRITSYLDWIEEKTSVVNLGN</sequence>
<dbReference type="PANTHER" id="PTHR24256">
    <property type="entry name" value="TRYPTASE-RELATED"/>
    <property type="match status" value="1"/>
</dbReference>
<dbReference type="STRING" id="7260.B4MLM3"/>
<evidence type="ECO:0000256" key="2">
    <source>
        <dbReference type="ARBA" id="ARBA00022729"/>
    </source>
</evidence>
<dbReference type="Pfam" id="PF00089">
    <property type="entry name" value="Trypsin"/>
    <property type="match status" value="1"/>
</dbReference>
<dbReference type="OrthoDB" id="5565075at2759"/>
<dbReference type="InterPro" id="IPR001254">
    <property type="entry name" value="Trypsin_dom"/>
</dbReference>
<dbReference type="MEROPS" id="S01.B16"/>
<keyword evidence="12" id="KW-1185">Reference proteome</keyword>
<dbReference type="PhylomeDB" id="B4MLM3"/>
<evidence type="ECO:0000256" key="8">
    <source>
        <dbReference type="RuleBase" id="RU363034"/>
    </source>
</evidence>
<accession>B4MLM3</accession>
<dbReference type="eggNOG" id="KOG3627">
    <property type="taxonomic scope" value="Eukaryota"/>
</dbReference>
<evidence type="ECO:0000256" key="4">
    <source>
        <dbReference type="ARBA" id="ARBA00022825"/>
    </source>
</evidence>
<keyword evidence="6" id="KW-1015">Disulfide bond</keyword>
<dbReference type="InterPro" id="IPR001314">
    <property type="entry name" value="Peptidase_S1A"/>
</dbReference>